<keyword evidence="7" id="KW-1185">Reference proteome</keyword>
<keyword evidence="3" id="KW-0862">Zinc</keyword>
<evidence type="ECO:0000256" key="4">
    <source>
        <dbReference type="SAM" id="MobiDB-lite"/>
    </source>
</evidence>
<dbReference type="PANTHER" id="PTHR14089">
    <property type="entry name" value="PRE-MRNA-SPLICING FACTOR RBM22"/>
    <property type="match status" value="1"/>
</dbReference>
<dbReference type="Gene3D" id="3.30.70.330">
    <property type="match status" value="1"/>
</dbReference>
<reference evidence="8" key="2">
    <citation type="submission" date="2025-08" db="UniProtKB">
        <authorList>
            <consortium name="RefSeq"/>
        </authorList>
    </citation>
    <scope>IDENTIFICATION</scope>
    <source>
        <tissue evidence="8">Leaf</tissue>
    </source>
</reference>
<dbReference type="InterPro" id="IPR000504">
    <property type="entry name" value="RRM_dom"/>
</dbReference>
<feature type="zinc finger region" description="C3H1-type" evidence="3">
    <location>
        <begin position="157"/>
        <end position="184"/>
    </location>
</feature>
<feature type="domain" description="RRM" evidence="5">
    <location>
        <begin position="228"/>
        <end position="301"/>
    </location>
</feature>
<dbReference type="InterPro" id="IPR000571">
    <property type="entry name" value="Znf_CCCH"/>
</dbReference>
<evidence type="ECO:0000313" key="8">
    <source>
        <dbReference type="RefSeq" id="XP_019084477.1"/>
    </source>
</evidence>
<name>A0ABM1QCI9_CAMSA</name>
<evidence type="ECO:0000259" key="5">
    <source>
        <dbReference type="PROSITE" id="PS50102"/>
    </source>
</evidence>
<organism evidence="7 8">
    <name type="scientific">Camelina sativa</name>
    <name type="common">False flax</name>
    <name type="synonym">Myagrum sativum</name>
    <dbReference type="NCBI Taxonomy" id="90675"/>
    <lineage>
        <taxon>Eukaryota</taxon>
        <taxon>Viridiplantae</taxon>
        <taxon>Streptophyta</taxon>
        <taxon>Embryophyta</taxon>
        <taxon>Tracheophyta</taxon>
        <taxon>Spermatophyta</taxon>
        <taxon>Magnoliopsida</taxon>
        <taxon>eudicotyledons</taxon>
        <taxon>Gunneridae</taxon>
        <taxon>Pentapetalae</taxon>
        <taxon>rosids</taxon>
        <taxon>malvids</taxon>
        <taxon>Brassicales</taxon>
        <taxon>Brassicaceae</taxon>
        <taxon>Camelineae</taxon>
        <taxon>Camelina</taxon>
    </lineage>
</organism>
<protein>
    <submittedName>
        <fullName evidence="8">Zinc finger CCCH domain-containing protein 4-like</fullName>
    </submittedName>
</protein>
<dbReference type="InterPro" id="IPR012677">
    <property type="entry name" value="Nucleotide-bd_a/b_plait_sf"/>
</dbReference>
<dbReference type="SMART" id="SM00356">
    <property type="entry name" value="ZnF_C3H1"/>
    <property type="match status" value="1"/>
</dbReference>
<dbReference type="Pfam" id="PF21369">
    <property type="entry name" value="STL11_N"/>
    <property type="match status" value="1"/>
</dbReference>
<evidence type="ECO:0000256" key="1">
    <source>
        <dbReference type="ARBA" id="ARBA00022884"/>
    </source>
</evidence>
<feature type="region of interest" description="Disordered" evidence="4">
    <location>
        <begin position="342"/>
        <end position="429"/>
    </location>
</feature>
<dbReference type="PANTHER" id="PTHR14089:SF12">
    <property type="entry name" value="ZINC FINGER CCCH DOMAIN-CONTAINING PROTEIN 4-RELATED"/>
    <property type="match status" value="1"/>
</dbReference>
<keyword evidence="1 2" id="KW-0694">RNA-binding</keyword>
<dbReference type="InterPro" id="IPR035979">
    <property type="entry name" value="RBD_domain_sf"/>
</dbReference>
<dbReference type="Proteomes" id="UP000694864">
    <property type="component" value="Chromosome 8"/>
</dbReference>
<accession>A0ABM1QCI9</accession>
<dbReference type="PROSITE" id="PS50102">
    <property type="entry name" value="RRM"/>
    <property type="match status" value="1"/>
</dbReference>
<dbReference type="Pfam" id="PF00076">
    <property type="entry name" value="RRM_1"/>
    <property type="match status" value="1"/>
</dbReference>
<dbReference type="RefSeq" id="XP_019084477.1">
    <property type="nucleotide sequence ID" value="XM_019228932.1"/>
</dbReference>
<reference evidence="7" key="1">
    <citation type="journal article" date="2014" name="Nat. Commun.">
        <title>The emerging biofuel crop Camelina sativa retains a highly undifferentiated hexaploid genome structure.</title>
        <authorList>
            <person name="Kagale S."/>
            <person name="Koh C."/>
            <person name="Nixon J."/>
            <person name="Bollina V."/>
            <person name="Clarke W.E."/>
            <person name="Tuteja R."/>
            <person name="Spillane C."/>
            <person name="Robinson S.J."/>
            <person name="Links M.G."/>
            <person name="Clarke C."/>
            <person name="Higgins E.E."/>
            <person name="Huebert T."/>
            <person name="Sharpe A.G."/>
            <person name="Parkin I.A."/>
        </authorList>
    </citation>
    <scope>NUCLEOTIDE SEQUENCE [LARGE SCALE GENOMIC DNA]</scope>
    <source>
        <strain evidence="7">cv. DH55</strain>
    </source>
</reference>
<feature type="domain" description="C3H1-type" evidence="6">
    <location>
        <begin position="157"/>
        <end position="184"/>
    </location>
</feature>
<evidence type="ECO:0000313" key="7">
    <source>
        <dbReference type="Proteomes" id="UP000694864"/>
    </source>
</evidence>
<dbReference type="SUPFAM" id="SSF54928">
    <property type="entry name" value="RNA-binding domain, RBD"/>
    <property type="match status" value="1"/>
</dbReference>
<evidence type="ECO:0000256" key="2">
    <source>
        <dbReference type="PROSITE-ProRule" id="PRU00176"/>
    </source>
</evidence>
<keyword evidence="3" id="KW-0863">Zinc-finger</keyword>
<dbReference type="GeneID" id="104708397"/>
<keyword evidence="3" id="KW-0479">Metal-binding</keyword>
<gene>
    <name evidence="8" type="primary">LOC104708397</name>
</gene>
<dbReference type="PROSITE" id="PS50103">
    <property type="entry name" value="ZF_C3H1"/>
    <property type="match status" value="1"/>
</dbReference>
<evidence type="ECO:0000256" key="3">
    <source>
        <dbReference type="PROSITE-ProRule" id="PRU00723"/>
    </source>
</evidence>
<evidence type="ECO:0000259" key="6">
    <source>
        <dbReference type="PROSITE" id="PS50103"/>
    </source>
</evidence>
<feature type="region of interest" description="Disordered" evidence="4">
    <location>
        <begin position="300"/>
        <end position="319"/>
    </location>
</feature>
<dbReference type="InterPro" id="IPR039171">
    <property type="entry name" value="Cwc2/Slt11"/>
</dbReference>
<feature type="compositionally biased region" description="Low complexity" evidence="4">
    <location>
        <begin position="371"/>
        <end position="389"/>
    </location>
</feature>
<feature type="compositionally biased region" description="Low complexity" evidence="4">
    <location>
        <begin position="309"/>
        <end position="319"/>
    </location>
</feature>
<dbReference type="SMART" id="SM00360">
    <property type="entry name" value="RRM"/>
    <property type="match status" value="1"/>
</dbReference>
<proteinExistence type="predicted"/>
<dbReference type="CDD" id="cd12224">
    <property type="entry name" value="RRM_RBM22"/>
    <property type="match status" value="1"/>
</dbReference>
<dbReference type="InterPro" id="IPR048995">
    <property type="entry name" value="STL11/RBM22-like_N"/>
</dbReference>
<sequence>MAHRILRDHGADGWERSDFPIICESCLGDNPYVRMTRANYNKECKICTRSFTFFRWQPGRDARFKKTEICQTCSKLKNVCQVCLLDLDYGLLVQVRDTALNITTHDSIPRSDVNRKYFAEHHDQKTRAGLDYGSSFGKMPPNDIISKLERTTPYYKRNRPHLCSFYTIGECNRGAGCAYRHEMPETGELSHQNIKDRYYGINDPVAMKLLGKAGDMGPFPPPEDESIRTLYVGGLNSITLEQDIRDRFYAYGEMESVRILPKKACAFVIYTTREGAEKAMQGLSNKLVVNGQRLKLTWARPPQVPKPDQGGSNQQQQGSVAHCGLLPRAVISQQTPPMQQFYMHAPGPFYPSMDPQRMGGHISTQEGGGSTSSTSENNGASSSSSSSSSHLMPPHQPYRQPPYEYKSLPYQLQYPPNHHHPGPVHQYAN</sequence>